<protein>
    <recommendedName>
        <fullName evidence="6">Lipoprotein</fullName>
    </recommendedName>
</protein>
<dbReference type="AlphaFoldDB" id="A0A9D2CN23"/>
<dbReference type="Proteomes" id="UP000824013">
    <property type="component" value="Unassembled WGS sequence"/>
</dbReference>
<sequence length="280" mass="30552">MKKNKIKAIFLLAITTFSLFLLAGCGSSSSSASSAKEKTVKIGITGSDDEVLKAVAKKVKKEGINLKIVEFSDYSQPNTALDQGEIDLNAFQTIIFQNDWNKKHKTNIVSIGSTVIAPMALYSKKIKKVSQIKNGDKIAVANDATNEARGLALLESAGLIKLDNAKVPGLKDITENKLNLKITPLDAAQTAKSMDDVTASVVNSGVANDSKLDPKTAVYREKITAKSKPYVNIISANKKDKDNPTYKKIVKAYQSEEIAKVIKKEFHGYEQPAWNYKVLN</sequence>
<organism evidence="9 10">
    <name type="scientific">Candidatus Companilactobacillus pullicola</name>
    <dbReference type="NCBI Taxonomy" id="2838523"/>
    <lineage>
        <taxon>Bacteria</taxon>
        <taxon>Bacillati</taxon>
        <taxon>Bacillota</taxon>
        <taxon>Bacilli</taxon>
        <taxon>Lactobacillales</taxon>
        <taxon>Lactobacillaceae</taxon>
        <taxon>Companilactobacillus</taxon>
    </lineage>
</organism>
<gene>
    <name evidence="9" type="ORF">H9820_03580</name>
</gene>
<keyword evidence="4" id="KW-0564">Palmitate</keyword>
<feature type="chain" id="PRO_5038592685" description="Lipoprotein" evidence="8">
    <location>
        <begin position="24"/>
        <end position="280"/>
    </location>
</feature>
<dbReference type="Pfam" id="PF03180">
    <property type="entry name" value="Lipoprotein_9"/>
    <property type="match status" value="1"/>
</dbReference>
<comment type="caution">
    <text evidence="9">The sequence shown here is derived from an EMBL/GenBank/DDBJ whole genome shotgun (WGS) entry which is preliminary data.</text>
</comment>
<dbReference type="PANTHER" id="PTHR30429:SF3">
    <property type="entry name" value="LIPOPROTEIN"/>
    <property type="match status" value="1"/>
</dbReference>
<evidence type="ECO:0000313" key="9">
    <source>
        <dbReference type="EMBL" id="HIY92011.1"/>
    </source>
</evidence>
<name>A0A9D2CN23_9LACO</name>
<proteinExistence type="inferred from homology"/>
<evidence type="ECO:0000256" key="1">
    <source>
        <dbReference type="ARBA" id="ARBA00004635"/>
    </source>
</evidence>
<feature type="signal peptide" evidence="8">
    <location>
        <begin position="1"/>
        <end position="23"/>
    </location>
</feature>
<reference evidence="9" key="1">
    <citation type="journal article" date="2021" name="PeerJ">
        <title>Extensive microbial diversity within the chicken gut microbiome revealed by metagenomics and culture.</title>
        <authorList>
            <person name="Gilroy R."/>
            <person name="Ravi A."/>
            <person name="Getino M."/>
            <person name="Pursley I."/>
            <person name="Horton D.L."/>
            <person name="Alikhan N.F."/>
            <person name="Baker D."/>
            <person name="Gharbi K."/>
            <person name="Hall N."/>
            <person name="Watson M."/>
            <person name="Adriaenssens E.M."/>
            <person name="Foster-Nyarko E."/>
            <person name="Jarju S."/>
            <person name="Secka A."/>
            <person name="Antonio M."/>
            <person name="Oren A."/>
            <person name="Chaudhuri R.R."/>
            <person name="La Ragione R."/>
            <person name="Hildebrand F."/>
            <person name="Pallen M.J."/>
        </authorList>
    </citation>
    <scope>NUCLEOTIDE SEQUENCE</scope>
    <source>
        <strain evidence="9">3204</strain>
    </source>
</reference>
<comment type="subcellular location">
    <subcellularLocation>
        <location evidence="1">Membrane</location>
        <topology evidence="1">Lipid-anchor</topology>
    </subcellularLocation>
</comment>
<dbReference type="PROSITE" id="PS51257">
    <property type="entry name" value="PROKAR_LIPOPROTEIN"/>
    <property type="match status" value="1"/>
</dbReference>
<reference evidence="9" key="2">
    <citation type="submission" date="2021-04" db="EMBL/GenBank/DDBJ databases">
        <authorList>
            <person name="Gilroy R."/>
        </authorList>
    </citation>
    <scope>NUCLEOTIDE SEQUENCE</scope>
    <source>
        <strain evidence="9">3204</strain>
    </source>
</reference>
<accession>A0A9D2CN23</accession>
<dbReference type="SUPFAM" id="SSF53850">
    <property type="entry name" value="Periplasmic binding protein-like II"/>
    <property type="match status" value="1"/>
</dbReference>
<comment type="similarity">
    <text evidence="6">Belongs to the nlpA lipoprotein family.</text>
</comment>
<evidence type="ECO:0000256" key="4">
    <source>
        <dbReference type="ARBA" id="ARBA00023139"/>
    </source>
</evidence>
<keyword evidence="3" id="KW-0472">Membrane</keyword>
<dbReference type="PIRSF" id="PIRSF002854">
    <property type="entry name" value="MetQ"/>
    <property type="match status" value="1"/>
</dbReference>
<feature type="lipid moiety-binding region" description="S-diacylglycerol cysteine" evidence="7">
    <location>
        <position position="25"/>
    </location>
</feature>
<dbReference type="EMBL" id="DXCM01000024">
    <property type="protein sequence ID" value="HIY92011.1"/>
    <property type="molecule type" value="Genomic_DNA"/>
</dbReference>
<dbReference type="GO" id="GO:0016020">
    <property type="term" value="C:membrane"/>
    <property type="evidence" value="ECO:0007669"/>
    <property type="project" value="UniProtKB-SubCell"/>
</dbReference>
<dbReference type="PANTHER" id="PTHR30429">
    <property type="entry name" value="D-METHIONINE-BINDING LIPOPROTEIN METQ"/>
    <property type="match status" value="1"/>
</dbReference>
<keyword evidence="2 8" id="KW-0732">Signal</keyword>
<keyword evidence="5 6" id="KW-0449">Lipoprotein</keyword>
<evidence type="ECO:0000256" key="5">
    <source>
        <dbReference type="ARBA" id="ARBA00023288"/>
    </source>
</evidence>
<dbReference type="InterPro" id="IPR004872">
    <property type="entry name" value="Lipoprotein_NlpA"/>
</dbReference>
<evidence type="ECO:0000256" key="8">
    <source>
        <dbReference type="SAM" id="SignalP"/>
    </source>
</evidence>
<evidence type="ECO:0000256" key="2">
    <source>
        <dbReference type="ARBA" id="ARBA00022729"/>
    </source>
</evidence>
<evidence type="ECO:0000256" key="6">
    <source>
        <dbReference type="PIRNR" id="PIRNR002854"/>
    </source>
</evidence>
<dbReference type="Gene3D" id="3.40.190.10">
    <property type="entry name" value="Periplasmic binding protein-like II"/>
    <property type="match status" value="2"/>
</dbReference>
<evidence type="ECO:0000313" key="10">
    <source>
        <dbReference type="Proteomes" id="UP000824013"/>
    </source>
</evidence>
<evidence type="ECO:0000256" key="7">
    <source>
        <dbReference type="PIRSR" id="PIRSR002854-1"/>
    </source>
</evidence>
<evidence type="ECO:0000256" key="3">
    <source>
        <dbReference type="ARBA" id="ARBA00023136"/>
    </source>
</evidence>